<evidence type="ECO:0000313" key="9">
    <source>
        <dbReference type="Proteomes" id="UP000004995"/>
    </source>
</evidence>
<dbReference type="EMBL" id="AGNK02004334">
    <property type="status" value="NOT_ANNOTATED_CDS"/>
    <property type="molecule type" value="Genomic_DNA"/>
</dbReference>
<keyword evidence="9" id="KW-1185">Reference proteome</keyword>
<dbReference type="GO" id="GO:0046983">
    <property type="term" value="F:protein dimerization activity"/>
    <property type="evidence" value="ECO:0007669"/>
    <property type="project" value="InterPro"/>
</dbReference>
<dbReference type="Gene3D" id="6.10.250.540">
    <property type="match status" value="1"/>
</dbReference>
<keyword evidence="2" id="KW-0805">Transcription regulation</keyword>
<dbReference type="EnsemblPlants" id="KQK97219">
    <property type="protein sequence ID" value="KQK97219"/>
    <property type="gene ID" value="SETIT_009650mg"/>
</dbReference>
<keyword evidence="4" id="KW-0804">Transcription</keyword>
<name>K3Y611_SETIT</name>
<feature type="coiled-coil region" evidence="5">
    <location>
        <begin position="346"/>
        <end position="387"/>
    </location>
</feature>
<keyword evidence="5" id="KW-0175">Coiled coil</keyword>
<evidence type="ECO:0000256" key="1">
    <source>
        <dbReference type="ARBA" id="ARBA00010940"/>
    </source>
</evidence>
<dbReference type="Proteomes" id="UP000004995">
    <property type="component" value="Unassembled WGS sequence"/>
</dbReference>
<sequence>MERNLLNLKRQAPLLRDFCTQPLRKINQSLTCPRAGFPPKEHTQTILLISLVFFSPRAPHPPHPNPNPLATPHRPLTAAALPGTTNAGGAIGTQGLSVAAIAGPSYRAAAPYTGEAEAMSGGARPAASQQIVQSLQRCALLPPVGPPFADALGDYHRFPRPSSSPAAAAAAAAPLAGGRGGIEEGIVLRAPVSRLSPVRPPFASAPGDYHRFPRPSSPAAAAAPLAGGRGGIEEGIVARTPLKRKAPYEGSGIAESLELVMTSHGFNGGVGTPLGAPVSGKSARTYKSKAKCCKAEPQTPISNAGNYLCDVCSALLTRKFVSLLKQVQDGILDLNSTAEKGLDESGTNLDNALSVLKNEVENLNLQEQALDEHISEMRKKLETLTEDENRQRWLFLTEDDIKGLPCFQNQTLIAIKAPHGTSVEVPNPDLMAVESFQRRYRIIIRSAMGPVDLYLVSNFEEKLEGKLDDIATLASHTYFAKCAASVKGPRTKRAQRNRKEAVLNAQQIHKTPDLNAPCPSEGVLRKILPKDVDSDADYWLLTDDDVSITDMWRTAPEMEWDQIDPNDFLAEEVSTPGPGTLNQQPDANGEPTADGPNHG</sequence>
<evidence type="ECO:0000256" key="6">
    <source>
        <dbReference type="SAM" id="MobiDB-lite"/>
    </source>
</evidence>
<proteinExistence type="inferred from homology"/>
<comment type="similarity">
    <text evidence="1">Belongs to the E2F/DP family.</text>
</comment>
<keyword evidence="3" id="KW-0238">DNA-binding</keyword>
<dbReference type="InParanoid" id="K3Y611"/>
<dbReference type="GO" id="GO:0090575">
    <property type="term" value="C:RNA polymerase II transcription regulator complex"/>
    <property type="evidence" value="ECO:0000318"/>
    <property type="project" value="GO_Central"/>
</dbReference>
<dbReference type="PANTHER" id="PTHR12081:SF82">
    <property type="entry name" value="E2F_DP FAMILY WINGED-HELIX DNA-BINDING DOMAIN-CONTAINING PROTEIN"/>
    <property type="match status" value="1"/>
</dbReference>
<dbReference type="eggNOG" id="KOG2577">
    <property type="taxonomic scope" value="Eukaryota"/>
</dbReference>
<feature type="region of interest" description="Disordered" evidence="6">
    <location>
        <begin position="562"/>
        <end position="599"/>
    </location>
</feature>
<feature type="domain" description="E2F transcription factor CC-MB" evidence="7">
    <location>
        <begin position="356"/>
        <end position="457"/>
    </location>
</feature>
<evidence type="ECO:0000256" key="2">
    <source>
        <dbReference type="ARBA" id="ARBA00023015"/>
    </source>
</evidence>
<evidence type="ECO:0000256" key="4">
    <source>
        <dbReference type="ARBA" id="ARBA00023163"/>
    </source>
</evidence>
<reference evidence="9" key="1">
    <citation type="journal article" date="2012" name="Nat. Biotechnol.">
        <title>Reference genome sequence of the model plant Setaria.</title>
        <authorList>
            <person name="Bennetzen J.L."/>
            <person name="Schmutz J."/>
            <person name="Wang H."/>
            <person name="Percifield R."/>
            <person name="Hawkins J."/>
            <person name="Pontaroli A.C."/>
            <person name="Estep M."/>
            <person name="Feng L."/>
            <person name="Vaughn J.N."/>
            <person name="Grimwood J."/>
            <person name="Jenkins J."/>
            <person name="Barry K."/>
            <person name="Lindquist E."/>
            <person name="Hellsten U."/>
            <person name="Deshpande S."/>
            <person name="Wang X."/>
            <person name="Wu X."/>
            <person name="Mitros T."/>
            <person name="Triplett J."/>
            <person name="Yang X."/>
            <person name="Ye C.Y."/>
            <person name="Mauro-Herrera M."/>
            <person name="Wang L."/>
            <person name="Li P."/>
            <person name="Sharma M."/>
            <person name="Sharma R."/>
            <person name="Ronald P.C."/>
            <person name="Panaud O."/>
            <person name="Kellogg E.A."/>
            <person name="Brutnell T.P."/>
            <person name="Doust A.N."/>
            <person name="Tuskan G.A."/>
            <person name="Rokhsar D."/>
            <person name="Devos K.M."/>
        </authorList>
    </citation>
    <scope>NUCLEOTIDE SEQUENCE [LARGE SCALE GENOMIC DNA]</scope>
    <source>
        <strain evidence="9">cv. Yugu1</strain>
    </source>
</reference>
<dbReference type="SUPFAM" id="SSF144074">
    <property type="entry name" value="E2F-DP heterodimerization region"/>
    <property type="match status" value="1"/>
</dbReference>
<dbReference type="Gramene" id="KQK97219">
    <property type="protein sequence ID" value="KQK97219"/>
    <property type="gene ID" value="SETIT_009650mg"/>
</dbReference>
<dbReference type="HOGENOM" id="CLU_032091_3_2_1"/>
<dbReference type="GO" id="GO:0000981">
    <property type="term" value="F:DNA-binding transcription factor activity, RNA polymerase II-specific"/>
    <property type="evidence" value="ECO:0000318"/>
    <property type="project" value="GO_Central"/>
</dbReference>
<dbReference type="CDD" id="cd14660">
    <property type="entry name" value="E2F_DD"/>
    <property type="match status" value="1"/>
</dbReference>
<dbReference type="Pfam" id="PF16421">
    <property type="entry name" value="E2F_CC-MB"/>
    <property type="match status" value="1"/>
</dbReference>
<evidence type="ECO:0000259" key="7">
    <source>
        <dbReference type="Pfam" id="PF16421"/>
    </source>
</evidence>
<protein>
    <recommendedName>
        <fullName evidence="7">E2F transcription factor CC-MB domain-containing protein</fullName>
    </recommendedName>
</protein>
<organism evidence="8 9">
    <name type="scientific">Setaria italica</name>
    <name type="common">Foxtail millet</name>
    <name type="synonym">Panicum italicum</name>
    <dbReference type="NCBI Taxonomy" id="4555"/>
    <lineage>
        <taxon>Eukaryota</taxon>
        <taxon>Viridiplantae</taxon>
        <taxon>Streptophyta</taxon>
        <taxon>Embryophyta</taxon>
        <taxon>Tracheophyta</taxon>
        <taxon>Spermatophyta</taxon>
        <taxon>Magnoliopsida</taxon>
        <taxon>Liliopsida</taxon>
        <taxon>Poales</taxon>
        <taxon>Poaceae</taxon>
        <taxon>PACMAD clade</taxon>
        <taxon>Panicoideae</taxon>
        <taxon>Panicodae</taxon>
        <taxon>Paniceae</taxon>
        <taxon>Cenchrinae</taxon>
        <taxon>Setaria</taxon>
    </lineage>
</organism>
<dbReference type="InterPro" id="IPR015633">
    <property type="entry name" value="E2F"/>
</dbReference>
<evidence type="ECO:0000313" key="8">
    <source>
        <dbReference type="EnsemblPlants" id="KQK97219"/>
    </source>
</evidence>
<reference evidence="8" key="2">
    <citation type="submission" date="2018-08" db="UniProtKB">
        <authorList>
            <consortium name="EnsemblPlants"/>
        </authorList>
    </citation>
    <scope>IDENTIFICATION</scope>
    <source>
        <strain evidence="8">Yugu1</strain>
    </source>
</reference>
<dbReference type="InterPro" id="IPR032198">
    <property type="entry name" value="E2F_CC-MB"/>
</dbReference>
<evidence type="ECO:0000256" key="5">
    <source>
        <dbReference type="SAM" id="Coils"/>
    </source>
</evidence>
<accession>K3Y611</accession>
<dbReference type="AlphaFoldDB" id="K3Y611"/>
<dbReference type="OMA" id="WRTASEM"/>
<dbReference type="InterPro" id="IPR037241">
    <property type="entry name" value="E2F-DP_heterodim"/>
</dbReference>
<dbReference type="GO" id="GO:0006357">
    <property type="term" value="P:regulation of transcription by RNA polymerase II"/>
    <property type="evidence" value="ECO:0000318"/>
    <property type="project" value="GO_Central"/>
</dbReference>
<evidence type="ECO:0000256" key="3">
    <source>
        <dbReference type="ARBA" id="ARBA00023125"/>
    </source>
</evidence>
<dbReference type="GO" id="GO:0000978">
    <property type="term" value="F:RNA polymerase II cis-regulatory region sequence-specific DNA binding"/>
    <property type="evidence" value="ECO:0000318"/>
    <property type="project" value="GO_Central"/>
</dbReference>
<dbReference type="STRING" id="4555.K3Y611"/>
<dbReference type="PANTHER" id="PTHR12081">
    <property type="entry name" value="TRANSCRIPTION FACTOR E2F"/>
    <property type="match status" value="1"/>
</dbReference>